<dbReference type="InterPro" id="IPR023563">
    <property type="entry name" value="Ribosomal_uL13_CS"/>
</dbReference>
<reference evidence="7" key="1">
    <citation type="journal article" date="2015" name="PLoS Genet.">
        <title>Genome Sequence and Transcriptome Analyses of Chrysochromulina tobin: Metabolic Tools for Enhanced Algal Fitness in the Prominent Order Prymnesiales (Haptophyceae).</title>
        <authorList>
            <person name="Hovde B.T."/>
            <person name="Deodato C.R."/>
            <person name="Hunsperger H.M."/>
            <person name="Ryken S.A."/>
            <person name="Yost W."/>
            <person name="Jha R.K."/>
            <person name="Patterson J."/>
            <person name="Monnat R.J. Jr."/>
            <person name="Barlow S.B."/>
            <person name="Starkenburg S.R."/>
            <person name="Cattolico R.A."/>
        </authorList>
    </citation>
    <scope>NUCLEOTIDE SEQUENCE</scope>
    <source>
        <strain evidence="7">CCMP291</strain>
    </source>
</reference>
<dbReference type="Proteomes" id="UP000037460">
    <property type="component" value="Unassembled WGS sequence"/>
</dbReference>
<evidence type="ECO:0000313" key="6">
    <source>
        <dbReference type="EMBL" id="KOO20964.1"/>
    </source>
</evidence>
<dbReference type="InterPro" id="IPR036899">
    <property type="entry name" value="Ribosomal_uL13_sf"/>
</dbReference>
<evidence type="ECO:0000256" key="3">
    <source>
        <dbReference type="ARBA" id="ARBA00023274"/>
    </source>
</evidence>
<comment type="caution">
    <text evidence="6">The sequence shown here is derived from an EMBL/GenBank/DDBJ whole genome shotgun (WGS) entry which is preliminary data.</text>
</comment>
<dbReference type="PANTHER" id="PTHR11545:SF2">
    <property type="entry name" value="LARGE RIBOSOMAL SUBUNIT PROTEIN UL13M"/>
    <property type="match status" value="1"/>
</dbReference>
<dbReference type="GO" id="GO:0017148">
    <property type="term" value="P:negative regulation of translation"/>
    <property type="evidence" value="ECO:0007669"/>
    <property type="project" value="TreeGrafter"/>
</dbReference>
<keyword evidence="7" id="KW-1185">Reference proteome</keyword>
<dbReference type="GO" id="GO:0003729">
    <property type="term" value="F:mRNA binding"/>
    <property type="evidence" value="ECO:0007669"/>
    <property type="project" value="TreeGrafter"/>
</dbReference>
<dbReference type="OrthoDB" id="274622at2759"/>
<dbReference type="EMBL" id="JWZX01003399">
    <property type="protein sequence ID" value="KOO20964.1"/>
    <property type="molecule type" value="Genomic_DNA"/>
</dbReference>
<dbReference type="PANTHER" id="PTHR11545">
    <property type="entry name" value="RIBOSOMAL PROTEIN L13"/>
    <property type="match status" value="1"/>
</dbReference>
<dbReference type="CDD" id="cd00392">
    <property type="entry name" value="Ribosomal_L13"/>
    <property type="match status" value="1"/>
</dbReference>
<evidence type="ECO:0000256" key="5">
    <source>
        <dbReference type="SAM" id="SignalP"/>
    </source>
</evidence>
<dbReference type="Pfam" id="PF00572">
    <property type="entry name" value="Ribosomal_L13"/>
    <property type="match status" value="1"/>
</dbReference>
<comment type="similarity">
    <text evidence="1 4">Belongs to the universal ribosomal protein uL13 family.</text>
</comment>
<protein>
    <submittedName>
        <fullName evidence="6">50s ribosomal protein l13</fullName>
    </submittedName>
</protein>
<proteinExistence type="inferred from homology"/>
<dbReference type="Gene3D" id="3.90.1180.10">
    <property type="entry name" value="Ribosomal protein L13"/>
    <property type="match status" value="1"/>
</dbReference>
<dbReference type="PROSITE" id="PS00783">
    <property type="entry name" value="RIBOSOMAL_L13"/>
    <property type="match status" value="1"/>
</dbReference>
<dbReference type="InterPro" id="IPR005822">
    <property type="entry name" value="Ribosomal_uL13"/>
</dbReference>
<keyword evidence="2 4" id="KW-0689">Ribosomal protein</keyword>
<dbReference type="GO" id="GO:0006412">
    <property type="term" value="P:translation"/>
    <property type="evidence" value="ECO:0007669"/>
    <property type="project" value="InterPro"/>
</dbReference>
<dbReference type="SUPFAM" id="SSF52161">
    <property type="entry name" value="Ribosomal protein L13"/>
    <property type="match status" value="1"/>
</dbReference>
<dbReference type="GO" id="GO:0003735">
    <property type="term" value="F:structural constituent of ribosome"/>
    <property type="evidence" value="ECO:0007669"/>
    <property type="project" value="InterPro"/>
</dbReference>
<evidence type="ECO:0000256" key="1">
    <source>
        <dbReference type="ARBA" id="ARBA00006227"/>
    </source>
</evidence>
<evidence type="ECO:0000313" key="7">
    <source>
        <dbReference type="Proteomes" id="UP000037460"/>
    </source>
</evidence>
<evidence type="ECO:0000256" key="4">
    <source>
        <dbReference type="RuleBase" id="RU003877"/>
    </source>
</evidence>
<organism evidence="6 7">
    <name type="scientific">Chrysochromulina tobinii</name>
    <dbReference type="NCBI Taxonomy" id="1460289"/>
    <lineage>
        <taxon>Eukaryota</taxon>
        <taxon>Haptista</taxon>
        <taxon>Haptophyta</taxon>
        <taxon>Prymnesiophyceae</taxon>
        <taxon>Prymnesiales</taxon>
        <taxon>Chrysochromulinaceae</taxon>
        <taxon>Chrysochromulina</taxon>
    </lineage>
</organism>
<dbReference type="NCBIfam" id="TIGR01066">
    <property type="entry name" value="rplM_bact"/>
    <property type="match status" value="1"/>
</dbReference>
<keyword evidence="3 4" id="KW-0687">Ribonucleoprotein</keyword>
<feature type="signal peptide" evidence="5">
    <location>
        <begin position="1"/>
        <end position="18"/>
    </location>
</feature>
<dbReference type="InterPro" id="IPR005823">
    <property type="entry name" value="Ribosomal_uL13_bac-type"/>
</dbReference>
<keyword evidence="5" id="KW-0732">Signal</keyword>
<dbReference type="HAMAP" id="MF_01366">
    <property type="entry name" value="Ribosomal_uL13"/>
    <property type="match status" value="1"/>
</dbReference>
<accession>A0A0M0J345</accession>
<sequence>MLALAYTMLAFAPTPLVAPRCASVPQQQTRDARVTMEEGVASLEPTAAQKTWFPKAADMVVANKKWVVIDAEGLRLGRMASEAAKLLLGKHKATFTHGADVGDAVIIVNCEKVIVTGNKAKDKFYRRHSGRPGGMTIETFEELQARIPERIVEKAIVGMLPKNSHGRNLFRHLKVYKGPSHPHESQSPEMMTFSGLTVAPDSRIIN</sequence>
<name>A0A0M0J345_9EUKA</name>
<evidence type="ECO:0000256" key="2">
    <source>
        <dbReference type="ARBA" id="ARBA00022980"/>
    </source>
</evidence>
<gene>
    <name evidence="6" type="ORF">Ctob_000385</name>
</gene>
<feature type="chain" id="PRO_5005601455" evidence="5">
    <location>
        <begin position="19"/>
        <end position="206"/>
    </location>
</feature>
<dbReference type="AlphaFoldDB" id="A0A0M0J345"/>
<dbReference type="GO" id="GO:0022625">
    <property type="term" value="C:cytosolic large ribosomal subunit"/>
    <property type="evidence" value="ECO:0007669"/>
    <property type="project" value="TreeGrafter"/>
</dbReference>